<dbReference type="Proteomes" id="UP000265618">
    <property type="component" value="Unassembled WGS sequence"/>
</dbReference>
<sequence length="15" mass="1488">VSVKRGADRPGASTS</sequence>
<organism evidence="1 2">
    <name type="scientific">Kipferlia bialata</name>
    <dbReference type="NCBI Taxonomy" id="797122"/>
    <lineage>
        <taxon>Eukaryota</taxon>
        <taxon>Metamonada</taxon>
        <taxon>Carpediemonas-like organisms</taxon>
        <taxon>Kipferlia</taxon>
    </lineage>
</organism>
<reference evidence="1 2" key="1">
    <citation type="journal article" date="2018" name="PLoS ONE">
        <title>The draft genome of Kipferlia bialata reveals reductive genome evolution in fornicate parasites.</title>
        <authorList>
            <person name="Tanifuji G."/>
            <person name="Takabayashi S."/>
            <person name="Kume K."/>
            <person name="Takagi M."/>
            <person name="Nakayama T."/>
            <person name="Kamikawa R."/>
            <person name="Inagaki Y."/>
            <person name="Hashimoto T."/>
        </authorList>
    </citation>
    <scope>NUCLEOTIDE SEQUENCE [LARGE SCALE GENOMIC DNA]</scope>
    <source>
        <strain evidence="1">NY0173</strain>
    </source>
</reference>
<proteinExistence type="predicted"/>
<accession>A0A391P665</accession>
<protein>
    <submittedName>
        <fullName evidence="1">Uncharacterized protein</fullName>
    </submittedName>
</protein>
<feature type="non-terminal residue" evidence="1">
    <location>
        <position position="1"/>
    </location>
</feature>
<dbReference type="EMBL" id="BDIP01004159">
    <property type="protein sequence ID" value="GCA63592.1"/>
    <property type="molecule type" value="Genomic_DNA"/>
</dbReference>
<name>A0A391P665_9EUKA</name>
<gene>
    <name evidence="1" type="ORF">KIPB_010814</name>
</gene>
<evidence type="ECO:0000313" key="2">
    <source>
        <dbReference type="Proteomes" id="UP000265618"/>
    </source>
</evidence>
<comment type="caution">
    <text evidence="1">The sequence shown here is derived from an EMBL/GenBank/DDBJ whole genome shotgun (WGS) entry which is preliminary data.</text>
</comment>
<evidence type="ECO:0000313" key="1">
    <source>
        <dbReference type="EMBL" id="GCA63592.1"/>
    </source>
</evidence>
<keyword evidence="2" id="KW-1185">Reference proteome</keyword>